<organism evidence="1 2">
    <name type="scientific">Dyella mobilis</name>
    <dbReference type="NCBI Taxonomy" id="1849582"/>
    <lineage>
        <taxon>Bacteria</taxon>
        <taxon>Pseudomonadati</taxon>
        <taxon>Pseudomonadota</taxon>
        <taxon>Gammaproteobacteria</taxon>
        <taxon>Lysobacterales</taxon>
        <taxon>Rhodanobacteraceae</taxon>
        <taxon>Dyella</taxon>
    </lineage>
</organism>
<dbReference type="Proteomes" id="UP001430193">
    <property type="component" value="Unassembled WGS sequence"/>
</dbReference>
<evidence type="ECO:0000313" key="1">
    <source>
        <dbReference type="EMBL" id="MBM7129783.1"/>
    </source>
</evidence>
<accession>A0ABS2KF43</accession>
<dbReference type="Pfam" id="PF04340">
    <property type="entry name" value="DUF484"/>
    <property type="match status" value="1"/>
</dbReference>
<reference evidence="1" key="1">
    <citation type="submission" date="2020-10" db="EMBL/GenBank/DDBJ databases">
        <title>Phylogeny of dyella-like bacteria.</title>
        <authorList>
            <person name="Fu J."/>
        </authorList>
    </citation>
    <scope>NUCLEOTIDE SEQUENCE</scope>
    <source>
        <strain evidence="1">DHON07</strain>
    </source>
</reference>
<keyword evidence="2" id="KW-1185">Reference proteome</keyword>
<evidence type="ECO:0000313" key="2">
    <source>
        <dbReference type="Proteomes" id="UP001430193"/>
    </source>
</evidence>
<dbReference type="RefSeq" id="WP_204631388.1">
    <property type="nucleotide sequence ID" value="NZ_BSOC01000003.1"/>
</dbReference>
<sequence>MTNALLDDTIKASDVAAYLRQHPTFLADYPDLAASLTVPREQGAVASLAAYQLETLREKNGDLERRLGELTVIAAENERLMQRVHELNVAVLRANTPAIAARTVVVRLREDFGTEQVRLVMFGDLILPPADWLLHEPGGRAAMPEFTDFLAHHEPISGRLSAERLYRLFGQHAPEIRSAAVMPLGELGLLAIGSQDQDHFQPGMGTTFLKMIAATLTGALARLKDGA</sequence>
<proteinExistence type="predicted"/>
<name>A0ABS2KF43_9GAMM</name>
<dbReference type="Gene3D" id="3.30.450.40">
    <property type="match status" value="1"/>
</dbReference>
<gene>
    <name evidence="1" type="ORF">ISS99_09615</name>
</gene>
<dbReference type="InterPro" id="IPR029016">
    <property type="entry name" value="GAF-like_dom_sf"/>
</dbReference>
<dbReference type="InterPro" id="IPR007435">
    <property type="entry name" value="DUF484"/>
</dbReference>
<dbReference type="PANTHER" id="PTHR38765">
    <property type="entry name" value="DUF484 DOMAIN-CONTAINING PROTEIN"/>
    <property type="match status" value="1"/>
</dbReference>
<dbReference type="EMBL" id="JADIKF010000038">
    <property type="protein sequence ID" value="MBM7129783.1"/>
    <property type="molecule type" value="Genomic_DNA"/>
</dbReference>
<protein>
    <submittedName>
        <fullName evidence="1">DUF484 family protein</fullName>
    </submittedName>
</protein>
<dbReference type="PANTHER" id="PTHR38765:SF1">
    <property type="entry name" value="DUF484 DOMAIN-CONTAINING PROTEIN"/>
    <property type="match status" value="1"/>
</dbReference>
<comment type="caution">
    <text evidence="1">The sequence shown here is derived from an EMBL/GenBank/DDBJ whole genome shotgun (WGS) entry which is preliminary data.</text>
</comment>